<dbReference type="InterPro" id="IPR023214">
    <property type="entry name" value="HAD_sf"/>
</dbReference>
<comment type="caution">
    <text evidence="1">The sequence shown here is derived from an EMBL/GenBank/DDBJ whole genome shotgun (WGS) entry which is preliminary data.</text>
</comment>
<dbReference type="PANTHER" id="PTHR42896">
    <property type="entry name" value="XYLULOSE-1,5-BISPHOSPHATE (XUBP) PHOSPHATASE"/>
    <property type="match status" value="1"/>
</dbReference>
<name>A0A9X3C1T4_9MYCO</name>
<reference evidence="1" key="2">
    <citation type="journal article" date="2022" name="BMC Genomics">
        <title>Comparative genome analysis of mycobacteria focusing on tRNA and non-coding RNA.</title>
        <authorList>
            <person name="Behra P.R.K."/>
            <person name="Pettersson B.M.F."/>
            <person name="Ramesh M."/>
            <person name="Das S."/>
            <person name="Dasgupta S."/>
            <person name="Kirsebom L.A."/>
        </authorList>
    </citation>
    <scope>NUCLEOTIDE SEQUENCE</scope>
    <source>
        <strain evidence="1">DSM 44838</strain>
    </source>
</reference>
<dbReference type="AlphaFoldDB" id="A0A9X3C1T4"/>
<gene>
    <name evidence="1" type="ORF">H7K45_13935</name>
</gene>
<dbReference type="SUPFAM" id="SSF56784">
    <property type="entry name" value="HAD-like"/>
    <property type="match status" value="1"/>
</dbReference>
<dbReference type="Pfam" id="PF00702">
    <property type="entry name" value="Hydrolase"/>
    <property type="match status" value="1"/>
</dbReference>
<dbReference type="InterPro" id="IPR023198">
    <property type="entry name" value="PGP-like_dom2"/>
</dbReference>
<dbReference type="InterPro" id="IPR036412">
    <property type="entry name" value="HAD-like_sf"/>
</dbReference>
<dbReference type="Gene3D" id="3.40.50.1000">
    <property type="entry name" value="HAD superfamily/HAD-like"/>
    <property type="match status" value="1"/>
</dbReference>
<dbReference type="EMBL" id="JACKVK010000008">
    <property type="protein sequence ID" value="MCV7421643.1"/>
    <property type="molecule type" value="Genomic_DNA"/>
</dbReference>
<dbReference type="PANTHER" id="PTHR42896:SF2">
    <property type="entry name" value="CBBY-LIKE PROTEIN"/>
    <property type="match status" value="1"/>
</dbReference>
<reference evidence="1" key="1">
    <citation type="submission" date="2020-07" db="EMBL/GenBank/DDBJ databases">
        <authorList>
            <person name="Pettersson B.M.F."/>
            <person name="Behra P.R.K."/>
            <person name="Ramesh M."/>
            <person name="Das S."/>
            <person name="Dasgupta S."/>
            <person name="Kirsebom L.A."/>
        </authorList>
    </citation>
    <scope>NUCLEOTIDE SEQUENCE</scope>
    <source>
        <strain evidence="1">DSM 44838</strain>
    </source>
</reference>
<dbReference type="Proteomes" id="UP001141629">
    <property type="component" value="Unassembled WGS sequence"/>
</dbReference>
<dbReference type="Gene3D" id="1.10.150.240">
    <property type="entry name" value="Putative phosphatase, domain 2"/>
    <property type="match status" value="1"/>
</dbReference>
<dbReference type="GO" id="GO:0016787">
    <property type="term" value="F:hydrolase activity"/>
    <property type="evidence" value="ECO:0007669"/>
    <property type="project" value="UniProtKB-KW"/>
</dbReference>
<keyword evidence="2" id="KW-1185">Reference proteome</keyword>
<organism evidence="1 2">
    <name type="scientific">Mycobacterium yunnanensis</name>
    <dbReference type="NCBI Taxonomy" id="368477"/>
    <lineage>
        <taxon>Bacteria</taxon>
        <taxon>Bacillati</taxon>
        <taxon>Actinomycetota</taxon>
        <taxon>Actinomycetes</taxon>
        <taxon>Mycobacteriales</taxon>
        <taxon>Mycobacteriaceae</taxon>
        <taxon>Mycobacterium</taxon>
    </lineage>
</organism>
<dbReference type="RefSeq" id="WP_263996405.1">
    <property type="nucleotide sequence ID" value="NZ_JACKVK010000008.1"/>
</dbReference>
<keyword evidence="1" id="KW-0378">Hydrolase</keyword>
<dbReference type="InterPro" id="IPR044999">
    <property type="entry name" value="CbbY-like"/>
</dbReference>
<accession>A0A9X3C1T4</accession>
<sequence length="259" mass="27206">MVQTVQGAWRAGRFWWDSSRPGESGAHPVRAVIFDLDSLAEVECGGHRLAFNAAFAAHGLSLTWSAARYRKLLALPDERQRVAAELRARGISTECDVLLRLLVERICATKARLLDDVILAANIDARRGLVDLVTDAFTAGVAVGVVSTGRRRWVDPLVRQLVGDGLIQTIVTADDLPVAASHGAGLRAALAEIGAPPHDALVFTGSPAGLRAAAAAGAVGVLVDPEAVGARADFDGLTITDCQRLHAASWVRGGRSAAA</sequence>
<evidence type="ECO:0000313" key="1">
    <source>
        <dbReference type="EMBL" id="MCV7421643.1"/>
    </source>
</evidence>
<evidence type="ECO:0000313" key="2">
    <source>
        <dbReference type="Proteomes" id="UP001141629"/>
    </source>
</evidence>
<proteinExistence type="predicted"/>
<protein>
    <submittedName>
        <fullName evidence="1">HAD family hydrolase</fullName>
    </submittedName>
</protein>